<dbReference type="InterPro" id="IPR037187">
    <property type="entry name" value="DnaK_N"/>
</dbReference>
<feature type="zinc finger region" description="dksA C4-type" evidence="4">
    <location>
        <begin position="78"/>
        <end position="102"/>
    </location>
</feature>
<feature type="domain" description="Zinc finger DksA/TraR C4-type" evidence="5">
    <location>
        <begin position="73"/>
        <end position="104"/>
    </location>
</feature>
<keyword evidence="2" id="KW-0863">Zinc-finger</keyword>
<reference evidence="7 8" key="1">
    <citation type="submission" date="2020-06" db="EMBL/GenBank/DDBJ databases">
        <title>Global-level population genomics: horizontal gene transfer, symbiosis and evolution in Rhizobia.</title>
        <authorList>
            <person name="Gai Y."/>
        </authorList>
    </citation>
    <scope>NUCLEOTIDE SEQUENCE [LARGE SCALE GENOMIC DNA]</scope>
    <source>
        <strain evidence="7 8">PLR6_1b</strain>
    </source>
</reference>
<evidence type="ECO:0000259" key="6">
    <source>
        <dbReference type="Pfam" id="PF21173"/>
    </source>
</evidence>
<keyword evidence="3" id="KW-0862">Zinc</keyword>
<organism evidence="7 8">
    <name type="scientific">Rhizobium bangladeshense</name>
    <dbReference type="NCBI Taxonomy" id="1138189"/>
    <lineage>
        <taxon>Bacteria</taxon>
        <taxon>Pseudomonadati</taxon>
        <taxon>Pseudomonadota</taxon>
        <taxon>Alphaproteobacteria</taxon>
        <taxon>Hyphomicrobiales</taxon>
        <taxon>Rhizobiaceae</taxon>
        <taxon>Rhizobium/Agrobacterium group</taxon>
        <taxon>Rhizobium</taxon>
    </lineage>
</organism>
<dbReference type="SUPFAM" id="SSF109635">
    <property type="entry name" value="DnaK suppressor protein DksA, alpha-hairpin domain"/>
    <property type="match status" value="1"/>
</dbReference>
<dbReference type="EMBL" id="JABTXI010000010">
    <property type="protein sequence ID" value="MBY3592742.1"/>
    <property type="molecule type" value="Genomic_DNA"/>
</dbReference>
<evidence type="ECO:0000256" key="2">
    <source>
        <dbReference type="ARBA" id="ARBA00022771"/>
    </source>
</evidence>
<gene>
    <name evidence="7" type="ORF">HJA87_23085</name>
</gene>
<feature type="domain" description="DnaK suppressor protein-like N-terminal" evidence="6">
    <location>
        <begin position="8"/>
        <end position="70"/>
    </location>
</feature>
<name>A0ABS7LMR8_9HYPH</name>
<evidence type="ECO:0000259" key="5">
    <source>
        <dbReference type="Pfam" id="PF01258"/>
    </source>
</evidence>
<dbReference type="PANTHER" id="PTHR33823">
    <property type="entry name" value="RNA POLYMERASE-BINDING TRANSCRIPTION FACTOR DKSA-RELATED"/>
    <property type="match status" value="1"/>
</dbReference>
<evidence type="ECO:0000256" key="1">
    <source>
        <dbReference type="ARBA" id="ARBA00022723"/>
    </source>
</evidence>
<evidence type="ECO:0000256" key="4">
    <source>
        <dbReference type="PROSITE-ProRule" id="PRU00510"/>
    </source>
</evidence>
<protein>
    <submittedName>
        <fullName evidence="7">TraR/DksA family transcriptional regulator</fullName>
    </submittedName>
</protein>
<sequence>MKNEEIENKLNTMKADLQRRLSAIDADLGAALDPDSEDRITQVENDQVLTEMRREAGEQITSIEAALERLKRGSFGRCVRCFAPIDPSRLDAIPYTPYCVTCARLLDERLSL</sequence>
<dbReference type="Pfam" id="PF21173">
    <property type="entry name" value="DksA-like_N"/>
    <property type="match status" value="1"/>
</dbReference>
<accession>A0ABS7LMR8</accession>
<dbReference type="RefSeq" id="WP_221095071.1">
    <property type="nucleotide sequence ID" value="NZ_JABDWX010000011.1"/>
</dbReference>
<evidence type="ECO:0000313" key="7">
    <source>
        <dbReference type="EMBL" id="MBY3592742.1"/>
    </source>
</evidence>
<dbReference type="PROSITE" id="PS51128">
    <property type="entry name" value="ZF_DKSA_2"/>
    <property type="match status" value="1"/>
</dbReference>
<dbReference type="Pfam" id="PF01258">
    <property type="entry name" value="zf-dskA_traR"/>
    <property type="match status" value="1"/>
</dbReference>
<dbReference type="InterPro" id="IPR000962">
    <property type="entry name" value="Znf_DskA_TraR"/>
</dbReference>
<comment type="caution">
    <text evidence="7">The sequence shown here is derived from an EMBL/GenBank/DDBJ whole genome shotgun (WGS) entry which is preliminary data.</text>
</comment>
<keyword evidence="8" id="KW-1185">Reference proteome</keyword>
<dbReference type="Proteomes" id="UP000720124">
    <property type="component" value="Unassembled WGS sequence"/>
</dbReference>
<evidence type="ECO:0000256" key="3">
    <source>
        <dbReference type="ARBA" id="ARBA00022833"/>
    </source>
</evidence>
<dbReference type="SUPFAM" id="SSF57716">
    <property type="entry name" value="Glucocorticoid receptor-like (DNA-binding domain)"/>
    <property type="match status" value="1"/>
</dbReference>
<proteinExistence type="predicted"/>
<dbReference type="InterPro" id="IPR048487">
    <property type="entry name" value="DksA-like_N"/>
</dbReference>
<dbReference type="Gene3D" id="1.20.120.910">
    <property type="entry name" value="DksA, coiled-coil domain"/>
    <property type="match status" value="1"/>
</dbReference>
<dbReference type="PANTHER" id="PTHR33823:SF4">
    <property type="entry name" value="GENERAL STRESS PROTEIN 16O"/>
    <property type="match status" value="1"/>
</dbReference>
<keyword evidence="1" id="KW-0479">Metal-binding</keyword>
<evidence type="ECO:0000313" key="8">
    <source>
        <dbReference type="Proteomes" id="UP000720124"/>
    </source>
</evidence>